<evidence type="ECO:0000256" key="1">
    <source>
        <dbReference type="ARBA" id="ARBA00023015"/>
    </source>
</evidence>
<dbReference type="SUPFAM" id="SSF47413">
    <property type="entry name" value="lambda repressor-like DNA-binding domains"/>
    <property type="match status" value="1"/>
</dbReference>
<keyword evidence="2" id="KW-0238">DNA-binding</keyword>
<gene>
    <name evidence="5" type="ordered locus">MADE_1009575</name>
</gene>
<dbReference type="Gene3D" id="1.10.260.40">
    <property type="entry name" value="lambda repressor-like DNA-binding domains"/>
    <property type="match status" value="1"/>
</dbReference>
<accession>F2GC37</accession>
<evidence type="ECO:0000256" key="3">
    <source>
        <dbReference type="ARBA" id="ARBA00023163"/>
    </source>
</evidence>
<name>F2GC37_ALTMD</name>
<sequence length="343" mass="37593">MVFMKEKATSFDIAHLAGVSQSTVSRALNNSPLVNQETRDRVQRIARELNYKVDKNASNLRKQKSSTIALLLFEDPTSDDSMINPFFLAMLGSITRACAQANYDLLVSFQNLEDDWHAEYEDSNKADGIILLGYGDYTDYQNKVAQLESQGTHFVRWGAPDEAHPGVSIGCDNYQGGQSITEHLIALGKRSFAFIGDNGEHAPEFKARYNGYFETLMAHGLDKSSVQENANSTEDAGSEAIKSLLQNKALPQAIVCASDLIAMGVLRALRQAKVNVPDDVAVVGYDNIAVSAYTTPSLTTVQQNTKLAGELLVNTLLKAINNEEVEDYLMPADIIIRQSCGSD</sequence>
<dbReference type="GO" id="GO:0000976">
    <property type="term" value="F:transcription cis-regulatory region binding"/>
    <property type="evidence" value="ECO:0007669"/>
    <property type="project" value="TreeGrafter"/>
</dbReference>
<dbReference type="KEGG" id="amc:MADE_1009575"/>
<dbReference type="InterPro" id="IPR028082">
    <property type="entry name" value="Peripla_BP_I"/>
</dbReference>
<dbReference type="PANTHER" id="PTHR30146">
    <property type="entry name" value="LACI-RELATED TRANSCRIPTIONAL REPRESSOR"/>
    <property type="match status" value="1"/>
</dbReference>
<dbReference type="AlphaFoldDB" id="F2GC37"/>
<dbReference type="PANTHER" id="PTHR30146:SF120">
    <property type="entry name" value="ALANINE RACEMASE"/>
    <property type="match status" value="1"/>
</dbReference>
<dbReference type="InterPro" id="IPR000843">
    <property type="entry name" value="HTH_LacI"/>
</dbReference>
<dbReference type="SMART" id="SM00354">
    <property type="entry name" value="HTH_LACI"/>
    <property type="match status" value="1"/>
</dbReference>
<evidence type="ECO:0000259" key="4">
    <source>
        <dbReference type="PROSITE" id="PS50932"/>
    </source>
</evidence>
<dbReference type="Gene3D" id="3.40.50.2300">
    <property type="match status" value="2"/>
</dbReference>
<protein>
    <submittedName>
        <fullName evidence="5">LacI family transcriptional regulator</fullName>
    </submittedName>
</protein>
<dbReference type="PROSITE" id="PS50932">
    <property type="entry name" value="HTH_LACI_2"/>
    <property type="match status" value="1"/>
</dbReference>
<reference evidence="5 6" key="1">
    <citation type="journal article" date="2008" name="ISME J.">
        <title>Comparative genomics of two ecotypes of the marine planktonic copiotroph Alteromonas macleodii suggests alternative lifestyles associated with different kinds of particulate organic matter.</title>
        <authorList>
            <person name="Ivars-Martinez E."/>
            <person name="Martin-Cuadrado A.B."/>
            <person name="D'Auria G."/>
            <person name="Mira A."/>
            <person name="Ferriera S."/>
            <person name="Johnson J."/>
            <person name="Friedman R."/>
            <person name="Rodriguez-Valera F."/>
        </authorList>
    </citation>
    <scope>NUCLEOTIDE SEQUENCE [LARGE SCALE GENOMIC DNA]</scope>
    <source>
        <strain evidence="6">DSM 17117 / CIP 110805 / LMG 28347 / Deep ecotype</strain>
    </source>
</reference>
<evidence type="ECO:0000256" key="2">
    <source>
        <dbReference type="ARBA" id="ARBA00023125"/>
    </source>
</evidence>
<feature type="domain" description="HTH lacI-type" evidence="4">
    <location>
        <begin position="8"/>
        <end position="62"/>
    </location>
</feature>
<proteinExistence type="predicted"/>
<keyword evidence="3" id="KW-0804">Transcription</keyword>
<dbReference type="Pfam" id="PF00356">
    <property type="entry name" value="LacI"/>
    <property type="match status" value="1"/>
</dbReference>
<evidence type="ECO:0000313" key="5">
    <source>
        <dbReference type="EMBL" id="AEA98053.2"/>
    </source>
</evidence>
<keyword evidence="6" id="KW-1185">Reference proteome</keyword>
<dbReference type="Pfam" id="PF13377">
    <property type="entry name" value="Peripla_BP_3"/>
    <property type="match status" value="1"/>
</dbReference>
<dbReference type="Proteomes" id="UP000001870">
    <property type="component" value="Chromosome"/>
</dbReference>
<dbReference type="CDD" id="cd01392">
    <property type="entry name" value="HTH_LacI"/>
    <property type="match status" value="1"/>
</dbReference>
<dbReference type="SUPFAM" id="SSF53822">
    <property type="entry name" value="Periplasmic binding protein-like I"/>
    <property type="match status" value="1"/>
</dbReference>
<dbReference type="GO" id="GO:0003700">
    <property type="term" value="F:DNA-binding transcription factor activity"/>
    <property type="evidence" value="ECO:0007669"/>
    <property type="project" value="TreeGrafter"/>
</dbReference>
<reference evidence="5 6" key="2">
    <citation type="journal article" date="2015" name="Antonie Van Leeuwenhoek">
        <title>Ecophysiological diversity of a novel member of the genus Alteromonas, and description of Alteromonas mediterranea sp. nov.</title>
        <authorList>
            <person name="Ivanova E.P."/>
            <person name="Lopez-Perez M."/>
            <person name="Zabalos M."/>
            <person name="Nguyen S.H."/>
            <person name="Webb H.K."/>
            <person name="Ryan J."/>
            <person name="Lagutin K."/>
            <person name="Vyssotski M."/>
            <person name="Crawford R.J."/>
            <person name="Rodriguez-Valera F."/>
        </authorList>
    </citation>
    <scope>NUCLEOTIDE SEQUENCE [LARGE SCALE GENOMIC DNA]</scope>
    <source>
        <strain evidence="6">DSM 17117 / CIP 110805 / LMG 28347 / Deep ecotype</strain>
    </source>
</reference>
<dbReference type="HOGENOM" id="CLU_037628_6_2_6"/>
<evidence type="ECO:0000313" key="6">
    <source>
        <dbReference type="Proteomes" id="UP000001870"/>
    </source>
</evidence>
<organism evidence="5 6">
    <name type="scientific">Alteromonas mediterranea (strain DSM 17117 / CIP 110805 / LMG 28347 / Deep ecotype)</name>
    <dbReference type="NCBI Taxonomy" id="1774373"/>
    <lineage>
        <taxon>Bacteria</taxon>
        <taxon>Pseudomonadati</taxon>
        <taxon>Pseudomonadota</taxon>
        <taxon>Gammaproteobacteria</taxon>
        <taxon>Alteromonadales</taxon>
        <taxon>Alteromonadaceae</taxon>
        <taxon>Alteromonas/Salinimonas group</taxon>
        <taxon>Alteromonas</taxon>
    </lineage>
</organism>
<dbReference type="CDD" id="cd06295">
    <property type="entry name" value="PBP1_CelR"/>
    <property type="match status" value="1"/>
</dbReference>
<dbReference type="EMBL" id="CP001103">
    <property type="protein sequence ID" value="AEA98053.2"/>
    <property type="molecule type" value="Genomic_DNA"/>
</dbReference>
<dbReference type="InterPro" id="IPR046335">
    <property type="entry name" value="LacI/GalR-like_sensor"/>
</dbReference>
<keyword evidence="1" id="KW-0805">Transcription regulation</keyword>
<dbReference type="InterPro" id="IPR010982">
    <property type="entry name" value="Lambda_DNA-bd_dom_sf"/>
</dbReference>